<gene>
    <name evidence="3" type="ORF">Lysil_0787</name>
</gene>
<dbReference type="AlphaFoldDB" id="A0A2K1Q272"/>
<accession>A0A2K1Q272</accession>
<feature type="signal peptide" evidence="2">
    <location>
        <begin position="1"/>
        <end position="30"/>
    </location>
</feature>
<feature type="region of interest" description="Disordered" evidence="1">
    <location>
        <begin position="42"/>
        <end position="103"/>
    </location>
</feature>
<keyword evidence="4" id="KW-1185">Reference proteome</keyword>
<protein>
    <submittedName>
        <fullName evidence="3">Uncharacterized protein</fullName>
    </submittedName>
</protein>
<evidence type="ECO:0000256" key="1">
    <source>
        <dbReference type="SAM" id="MobiDB-lite"/>
    </source>
</evidence>
<keyword evidence="2" id="KW-0732">Signal</keyword>
<evidence type="ECO:0000313" key="3">
    <source>
        <dbReference type="EMBL" id="PNS09158.1"/>
    </source>
</evidence>
<comment type="caution">
    <text evidence="3">The sequence shown here is derived from an EMBL/GenBank/DDBJ whole genome shotgun (WGS) entry which is preliminary data.</text>
</comment>
<evidence type="ECO:0000313" key="4">
    <source>
        <dbReference type="Proteomes" id="UP000236220"/>
    </source>
</evidence>
<feature type="chain" id="PRO_5014405997" evidence="2">
    <location>
        <begin position="31"/>
        <end position="140"/>
    </location>
</feature>
<sequence length="140" mass="14931">MLARLLNASVRCIMSRSRWFPLFVSLTALAVGNAPAWAQQRVGRGGWPPPLQQYGGRMGQPLPLPPQGSPPGHDEPHGAPSPETPRPHPSASDCGRAMALSPGDQVLAVQPMDSNGRVQCRVKIMGADGMVRVMMVSPGY</sequence>
<reference evidence="3 4" key="1">
    <citation type="submission" date="2017-08" db="EMBL/GenBank/DDBJ databases">
        <title>Lysobacter sylvestris genome.</title>
        <authorList>
            <person name="Zhang D.-C."/>
            <person name="Albuquerque L."/>
            <person name="Franca L."/>
            <person name="Froufe H.J.C."/>
            <person name="Barroso C."/>
            <person name="Egas C."/>
            <person name="Da Costa M."/>
            <person name="Margesin R."/>
        </authorList>
    </citation>
    <scope>NUCLEOTIDE SEQUENCE [LARGE SCALE GENOMIC DNA]</scope>
    <source>
        <strain evidence="3 4">AM20-91</strain>
    </source>
</reference>
<proteinExistence type="predicted"/>
<evidence type="ECO:0000256" key="2">
    <source>
        <dbReference type="SAM" id="SignalP"/>
    </source>
</evidence>
<organism evidence="3 4">
    <name type="scientific">Solilutibacter silvestris</name>
    <dbReference type="NCBI Taxonomy" id="1645665"/>
    <lineage>
        <taxon>Bacteria</taxon>
        <taxon>Pseudomonadati</taxon>
        <taxon>Pseudomonadota</taxon>
        <taxon>Gammaproteobacteria</taxon>
        <taxon>Lysobacterales</taxon>
        <taxon>Lysobacteraceae</taxon>
        <taxon>Solilutibacter</taxon>
    </lineage>
</organism>
<dbReference type="EMBL" id="NPZB01000001">
    <property type="protein sequence ID" value="PNS09158.1"/>
    <property type="molecule type" value="Genomic_DNA"/>
</dbReference>
<name>A0A2K1Q272_9GAMM</name>
<dbReference type="Proteomes" id="UP000236220">
    <property type="component" value="Unassembled WGS sequence"/>
</dbReference>